<dbReference type="RefSeq" id="WP_236997973.1">
    <property type="nucleotide sequence ID" value="NZ_JAKKOR010000007.1"/>
</dbReference>
<evidence type="ECO:0000313" key="1">
    <source>
        <dbReference type="EMBL" id="MCF8588741.1"/>
    </source>
</evidence>
<organism evidence="1 2">
    <name type="scientific">Gordonia liuliyuniae</name>
    <dbReference type="NCBI Taxonomy" id="2911517"/>
    <lineage>
        <taxon>Bacteria</taxon>
        <taxon>Bacillati</taxon>
        <taxon>Actinomycetota</taxon>
        <taxon>Actinomycetes</taxon>
        <taxon>Mycobacteriales</taxon>
        <taxon>Gordoniaceae</taxon>
        <taxon>Gordonia</taxon>
    </lineage>
</organism>
<protein>
    <submittedName>
        <fullName evidence="1">AAA family ATPase</fullName>
    </submittedName>
</protein>
<dbReference type="EMBL" id="JAKKOR010000007">
    <property type="protein sequence ID" value="MCF8588741.1"/>
    <property type="molecule type" value="Genomic_DNA"/>
</dbReference>
<keyword evidence="2" id="KW-1185">Reference proteome</keyword>
<dbReference type="Gene3D" id="3.40.50.300">
    <property type="entry name" value="P-loop containing nucleotide triphosphate hydrolases"/>
    <property type="match status" value="1"/>
</dbReference>
<reference evidence="1 2" key="1">
    <citation type="submission" date="2022-01" db="EMBL/GenBank/DDBJ databases">
        <authorList>
            <person name="Huang Y."/>
        </authorList>
    </citation>
    <scope>NUCLEOTIDE SEQUENCE [LARGE SCALE GENOMIC DNA]</scope>
    <source>
        <strain evidence="1 2">HY366</strain>
    </source>
</reference>
<dbReference type="Proteomes" id="UP001200110">
    <property type="component" value="Unassembled WGS sequence"/>
</dbReference>
<dbReference type="SUPFAM" id="SSF52540">
    <property type="entry name" value="P-loop containing nucleoside triphosphate hydrolases"/>
    <property type="match status" value="1"/>
</dbReference>
<evidence type="ECO:0000313" key="2">
    <source>
        <dbReference type="Proteomes" id="UP001200110"/>
    </source>
</evidence>
<accession>A0ABS9IT50</accession>
<proteinExistence type="predicted"/>
<dbReference type="Pfam" id="PF13481">
    <property type="entry name" value="AAA_25"/>
    <property type="match status" value="1"/>
</dbReference>
<comment type="caution">
    <text evidence="1">The sequence shown here is derived from an EMBL/GenBank/DDBJ whole genome shotgun (WGS) entry which is preliminary data.</text>
</comment>
<name>A0ABS9IT50_9ACTN</name>
<dbReference type="InterPro" id="IPR027417">
    <property type="entry name" value="P-loop_NTPase"/>
</dbReference>
<gene>
    <name evidence="1" type="ORF">L5G33_09725</name>
</gene>
<sequence>MSAGRLPDLAPVNAEVVDGYDDRAPTLLTSFVGGGSFVHDQPAHTPAVWGRGDDVLLAEGESLIIAGGQGVGKTTLAGNVTRGLVADTPHDVLGLPVTPRDRTLYLAMDRPRQAARSLRRQLADVPRDVLDERLTFMVGPPPHDLARHPGVLAALAEQAGAQMVIVDSLKDAAIGLSDDEVGAGWNRARQNALRAGVDLLELHHIRKVPADKRPDIGDVYGSTWITSGAGSVLLLAGAPGDPIVKAWHLKQPMNEVGPWNLLHDQQAGTMTVDGADDLLALVRASGGVTAKDAAARLFDTLTPTRAQKEKARRRLVTLVDQNLAYPSYTGASTPTVYVPAGVPA</sequence>